<feature type="region of interest" description="Disordered" evidence="1">
    <location>
        <begin position="87"/>
        <end position="125"/>
    </location>
</feature>
<accession>J0WQS2</accession>
<protein>
    <submittedName>
        <fullName evidence="2">Uncharacterized protein</fullName>
    </submittedName>
</protein>
<dbReference type="KEGG" id="adl:AURDEDRAFT_131267"/>
<sequence>MTNWSKMYTTVLPDMAENDYPLGPNEVYVRQNFFEADIAKSSTETAQLLCEEKFAAIRTLANSADAYQRWVAREYTYTLIRNALNRAEAPRRTRSIEESPDANTALRPQSPPLDMSHTEGEPRAN</sequence>
<organism evidence="2 3">
    <name type="scientific">Auricularia subglabra (strain TFB-10046 / SS5)</name>
    <name type="common">White-rot fungus</name>
    <name type="synonym">Auricularia delicata (strain TFB10046)</name>
    <dbReference type="NCBI Taxonomy" id="717982"/>
    <lineage>
        <taxon>Eukaryota</taxon>
        <taxon>Fungi</taxon>
        <taxon>Dikarya</taxon>
        <taxon>Basidiomycota</taxon>
        <taxon>Agaricomycotina</taxon>
        <taxon>Agaricomycetes</taxon>
        <taxon>Auriculariales</taxon>
        <taxon>Auriculariaceae</taxon>
        <taxon>Auricularia</taxon>
    </lineage>
</organism>
<dbReference type="EMBL" id="JH687972">
    <property type="protein sequence ID" value="EJD34255.1"/>
    <property type="molecule type" value="Genomic_DNA"/>
</dbReference>
<evidence type="ECO:0000256" key="1">
    <source>
        <dbReference type="SAM" id="MobiDB-lite"/>
    </source>
</evidence>
<reference evidence="3" key="1">
    <citation type="journal article" date="2012" name="Science">
        <title>The Paleozoic origin of enzymatic lignin decomposition reconstructed from 31 fungal genomes.</title>
        <authorList>
            <person name="Floudas D."/>
            <person name="Binder M."/>
            <person name="Riley R."/>
            <person name="Barry K."/>
            <person name="Blanchette R.A."/>
            <person name="Henrissat B."/>
            <person name="Martinez A.T."/>
            <person name="Otillar R."/>
            <person name="Spatafora J.W."/>
            <person name="Yadav J.S."/>
            <person name="Aerts A."/>
            <person name="Benoit I."/>
            <person name="Boyd A."/>
            <person name="Carlson A."/>
            <person name="Copeland A."/>
            <person name="Coutinho P.M."/>
            <person name="de Vries R.P."/>
            <person name="Ferreira P."/>
            <person name="Findley K."/>
            <person name="Foster B."/>
            <person name="Gaskell J."/>
            <person name="Glotzer D."/>
            <person name="Gorecki P."/>
            <person name="Heitman J."/>
            <person name="Hesse C."/>
            <person name="Hori C."/>
            <person name="Igarashi K."/>
            <person name="Jurgens J.A."/>
            <person name="Kallen N."/>
            <person name="Kersten P."/>
            <person name="Kohler A."/>
            <person name="Kuees U."/>
            <person name="Kumar T.K.A."/>
            <person name="Kuo A."/>
            <person name="LaButti K."/>
            <person name="Larrondo L.F."/>
            <person name="Lindquist E."/>
            <person name="Ling A."/>
            <person name="Lombard V."/>
            <person name="Lucas S."/>
            <person name="Lundell T."/>
            <person name="Martin R."/>
            <person name="McLaughlin D.J."/>
            <person name="Morgenstern I."/>
            <person name="Morin E."/>
            <person name="Murat C."/>
            <person name="Nagy L.G."/>
            <person name="Nolan M."/>
            <person name="Ohm R.A."/>
            <person name="Patyshakuliyeva A."/>
            <person name="Rokas A."/>
            <person name="Ruiz-Duenas F.J."/>
            <person name="Sabat G."/>
            <person name="Salamov A."/>
            <person name="Samejima M."/>
            <person name="Schmutz J."/>
            <person name="Slot J.C."/>
            <person name="St John F."/>
            <person name="Stenlid J."/>
            <person name="Sun H."/>
            <person name="Sun S."/>
            <person name="Syed K."/>
            <person name="Tsang A."/>
            <person name="Wiebenga A."/>
            <person name="Young D."/>
            <person name="Pisabarro A."/>
            <person name="Eastwood D.C."/>
            <person name="Martin F."/>
            <person name="Cullen D."/>
            <person name="Grigoriev I.V."/>
            <person name="Hibbett D.S."/>
        </authorList>
    </citation>
    <scope>NUCLEOTIDE SEQUENCE [LARGE SCALE GENOMIC DNA]</scope>
    <source>
        <strain evidence="3">TFB10046</strain>
    </source>
</reference>
<feature type="compositionally biased region" description="Basic and acidic residues" evidence="1">
    <location>
        <begin position="116"/>
        <end position="125"/>
    </location>
</feature>
<keyword evidence="3" id="KW-1185">Reference proteome</keyword>
<gene>
    <name evidence="2" type="ORF">AURDEDRAFT_131267</name>
</gene>
<dbReference type="InParanoid" id="J0WQS2"/>
<feature type="compositionally biased region" description="Basic and acidic residues" evidence="1">
    <location>
        <begin position="88"/>
        <end position="97"/>
    </location>
</feature>
<name>J0WQS2_AURST</name>
<evidence type="ECO:0000313" key="2">
    <source>
        <dbReference type="EMBL" id="EJD34255.1"/>
    </source>
</evidence>
<evidence type="ECO:0000313" key="3">
    <source>
        <dbReference type="Proteomes" id="UP000006514"/>
    </source>
</evidence>
<proteinExistence type="predicted"/>
<dbReference type="AlphaFoldDB" id="J0WQS2"/>
<dbReference type="Proteomes" id="UP000006514">
    <property type="component" value="Unassembled WGS sequence"/>
</dbReference>